<feature type="compositionally biased region" description="Polar residues" evidence="1">
    <location>
        <begin position="79"/>
        <end position="88"/>
    </location>
</feature>
<feature type="compositionally biased region" description="Polar residues" evidence="1">
    <location>
        <begin position="45"/>
        <end position="55"/>
    </location>
</feature>
<dbReference type="AlphaFoldDB" id="A0A2K5F0S2"/>
<feature type="region of interest" description="Disordered" evidence="1">
    <location>
        <begin position="44"/>
        <end position="88"/>
    </location>
</feature>
<protein>
    <submittedName>
        <fullName evidence="2">Uncharacterized protein</fullName>
    </submittedName>
</protein>
<dbReference type="Proteomes" id="UP000233020">
    <property type="component" value="Unplaced"/>
</dbReference>
<proteinExistence type="predicted"/>
<sequence>MAASRRLMKELEEIRKCGMKNFRNIQVDEGLLFLTTLRMIRGPSESKSTFQQSTHSNHRRSHLKQRSITRTSMKRVLKTGSQQPKPTK</sequence>
<evidence type="ECO:0000313" key="2">
    <source>
        <dbReference type="Ensembl" id="ENSANAP00000039046.1"/>
    </source>
</evidence>
<evidence type="ECO:0000256" key="1">
    <source>
        <dbReference type="SAM" id="MobiDB-lite"/>
    </source>
</evidence>
<dbReference type="Ensembl" id="ENSANAT00000057143.1">
    <property type="protein sequence ID" value="ENSANAP00000039046.1"/>
    <property type="gene ID" value="ENSANAG00000036948.1"/>
</dbReference>
<accession>A0A2K5F0S2</accession>
<dbReference type="GeneTree" id="ENSGT00940000153654"/>
<evidence type="ECO:0000313" key="3">
    <source>
        <dbReference type="Proteomes" id="UP000233020"/>
    </source>
</evidence>
<reference evidence="2" key="1">
    <citation type="submission" date="2025-08" db="UniProtKB">
        <authorList>
            <consortium name="Ensembl"/>
        </authorList>
    </citation>
    <scope>IDENTIFICATION</scope>
</reference>
<feature type="compositionally biased region" description="Basic residues" evidence="1">
    <location>
        <begin position="56"/>
        <end position="77"/>
    </location>
</feature>
<organism evidence="2 3">
    <name type="scientific">Aotus nancymaae</name>
    <name type="common">Ma's night monkey</name>
    <dbReference type="NCBI Taxonomy" id="37293"/>
    <lineage>
        <taxon>Eukaryota</taxon>
        <taxon>Metazoa</taxon>
        <taxon>Chordata</taxon>
        <taxon>Craniata</taxon>
        <taxon>Vertebrata</taxon>
        <taxon>Euteleostomi</taxon>
        <taxon>Mammalia</taxon>
        <taxon>Eutheria</taxon>
        <taxon>Euarchontoglires</taxon>
        <taxon>Primates</taxon>
        <taxon>Haplorrhini</taxon>
        <taxon>Platyrrhini</taxon>
        <taxon>Aotidae</taxon>
        <taxon>Aotus</taxon>
    </lineage>
</organism>
<name>A0A2K5F0S2_AOTNA</name>
<keyword evidence="3" id="KW-1185">Reference proteome</keyword>
<reference evidence="2" key="2">
    <citation type="submission" date="2025-09" db="UniProtKB">
        <authorList>
            <consortium name="Ensembl"/>
        </authorList>
    </citation>
    <scope>IDENTIFICATION</scope>
</reference>